<reference evidence="3" key="1">
    <citation type="journal article" date="2023" name="Insect Mol. Biol.">
        <title>Genome sequencing provides insights into the evolution of gene families encoding plant cell wall-degrading enzymes in longhorned beetles.</title>
        <authorList>
            <person name="Shin N.R."/>
            <person name="Okamura Y."/>
            <person name="Kirsch R."/>
            <person name="Pauchet Y."/>
        </authorList>
    </citation>
    <scope>NUCLEOTIDE SEQUENCE</scope>
    <source>
        <strain evidence="3">RBIC_L_NR</strain>
    </source>
</reference>
<feature type="signal peptide" evidence="2">
    <location>
        <begin position="1"/>
        <end position="19"/>
    </location>
</feature>
<comment type="caution">
    <text evidence="3">The sequence shown here is derived from an EMBL/GenBank/DDBJ whole genome shotgun (WGS) entry which is preliminary data.</text>
</comment>
<keyword evidence="4" id="KW-1185">Reference proteome</keyword>
<feature type="compositionally biased region" description="Low complexity" evidence="1">
    <location>
        <begin position="129"/>
        <end position="141"/>
    </location>
</feature>
<feature type="compositionally biased region" description="Polar residues" evidence="1">
    <location>
        <begin position="172"/>
        <end position="213"/>
    </location>
</feature>
<feature type="compositionally biased region" description="Polar residues" evidence="1">
    <location>
        <begin position="142"/>
        <end position="164"/>
    </location>
</feature>
<sequence>MKTIVFFLFLGLATQTILTIPVNHVNSSDQMVNLALNNGQVMQTSLANLQAMAQSNLLNNPSNPVPPTSNGTINPNLLNPATLSHLLSNGTAQQLLQTLPQMLPNPHTNPNPPSMLNPLAQPLLSATPTLLTTPTSQSSAQHRSQMNTSSHYADSSLHTQSIPRNPSPPNVGNPNRMTNNGEISISTSHGPNSSQNMKRSPSSLSPNCTDSSTADLLIDSPSKCLFIFKYI</sequence>
<feature type="region of interest" description="Disordered" evidence="1">
    <location>
        <begin position="129"/>
        <end position="213"/>
    </location>
</feature>
<organism evidence="3 4">
    <name type="scientific">Rhamnusium bicolor</name>
    <dbReference type="NCBI Taxonomy" id="1586634"/>
    <lineage>
        <taxon>Eukaryota</taxon>
        <taxon>Metazoa</taxon>
        <taxon>Ecdysozoa</taxon>
        <taxon>Arthropoda</taxon>
        <taxon>Hexapoda</taxon>
        <taxon>Insecta</taxon>
        <taxon>Pterygota</taxon>
        <taxon>Neoptera</taxon>
        <taxon>Endopterygota</taxon>
        <taxon>Coleoptera</taxon>
        <taxon>Polyphaga</taxon>
        <taxon>Cucujiformia</taxon>
        <taxon>Chrysomeloidea</taxon>
        <taxon>Cerambycidae</taxon>
        <taxon>Lepturinae</taxon>
        <taxon>Rhagiini</taxon>
        <taxon>Rhamnusium</taxon>
    </lineage>
</organism>
<keyword evidence="2" id="KW-0732">Signal</keyword>
<feature type="chain" id="PRO_5043328452" evidence="2">
    <location>
        <begin position="20"/>
        <end position="231"/>
    </location>
</feature>
<evidence type="ECO:0000313" key="3">
    <source>
        <dbReference type="EMBL" id="KAJ8957779.1"/>
    </source>
</evidence>
<dbReference type="EMBL" id="JANEYF010001760">
    <property type="protein sequence ID" value="KAJ8957779.1"/>
    <property type="molecule type" value="Genomic_DNA"/>
</dbReference>
<proteinExistence type="predicted"/>
<protein>
    <submittedName>
        <fullName evidence="3">Uncharacterized protein</fullName>
    </submittedName>
</protein>
<evidence type="ECO:0000256" key="1">
    <source>
        <dbReference type="SAM" id="MobiDB-lite"/>
    </source>
</evidence>
<evidence type="ECO:0000313" key="4">
    <source>
        <dbReference type="Proteomes" id="UP001162156"/>
    </source>
</evidence>
<feature type="region of interest" description="Disordered" evidence="1">
    <location>
        <begin position="101"/>
        <end position="120"/>
    </location>
</feature>
<gene>
    <name evidence="3" type="ORF">NQ314_006492</name>
</gene>
<name>A0AAV8Z157_9CUCU</name>
<dbReference type="AlphaFoldDB" id="A0AAV8Z157"/>
<accession>A0AAV8Z157</accession>
<dbReference type="Proteomes" id="UP001162156">
    <property type="component" value="Unassembled WGS sequence"/>
</dbReference>
<evidence type="ECO:0000256" key="2">
    <source>
        <dbReference type="SAM" id="SignalP"/>
    </source>
</evidence>